<protein>
    <submittedName>
        <fullName evidence="1">Uncharacterized protein</fullName>
    </submittedName>
</protein>
<proteinExistence type="predicted"/>
<evidence type="ECO:0000313" key="1">
    <source>
        <dbReference type="EMBL" id="SUS07682.1"/>
    </source>
</evidence>
<name>A0A380TGU0_9ZZZZ</name>
<organism evidence="1">
    <name type="scientific">metagenome</name>
    <dbReference type="NCBI Taxonomy" id="256318"/>
    <lineage>
        <taxon>unclassified sequences</taxon>
        <taxon>metagenomes</taxon>
    </lineage>
</organism>
<dbReference type="AlphaFoldDB" id="A0A380TGU0"/>
<reference evidence="1" key="1">
    <citation type="submission" date="2018-07" db="EMBL/GenBank/DDBJ databases">
        <authorList>
            <person name="Quirk P.G."/>
            <person name="Krulwich T.A."/>
        </authorList>
    </citation>
    <scope>NUCLEOTIDE SEQUENCE</scope>
</reference>
<gene>
    <name evidence="1" type="ORF">DF3PB_4880002</name>
</gene>
<sequence>MELRLIIIFIITPDSPSCQAGNVRLFLSDNELAVMNAGVGGAVVLVRAADSAATQSGDSRPSEVVAAQHIQSRALSAQTGWTLCLCQCTCGGGARCNALGQAVWPAFRRRLRVSGRPGRLDRFPCDHAPDEPTSA</sequence>
<dbReference type="EMBL" id="UIDG01000432">
    <property type="protein sequence ID" value="SUS07682.1"/>
    <property type="molecule type" value="Genomic_DNA"/>
</dbReference>
<accession>A0A380TGU0</accession>